<keyword evidence="3 7" id="KW-0812">Transmembrane</keyword>
<feature type="transmembrane region" description="Helical" evidence="7">
    <location>
        <begin position="280"/>
        <end position="302"/>
    </location>
</feature>
<feature type="transmembrane region" description="Helical" evidence="7">
    <location>
        <begin position="248"/>
        <end position="268"/>
    </location>
</feature>
<feature type="transmembrane region" description="Helical" evidence="7">
    <location>
        <begin position="90"/>
        <end position="111"/>
    </location>
</feature>
<dbReference type="Gene3D" id="1.20.1740.10">
    <property type="entry name" value="Amino acid/polyamine transporter I"/>
    <property type="match status" value="1"/>
</dbReference>
<evidence type="ECO:0000256" key="5">
    <source>
        <dbReference type="ARBA" id="ARBA00023136"/>
    </source>
</evidence>
<feature type="compositionally biased region" description="Pro residues" evidence="6">
    <location>
        <begin position="475"/>
        <end position="485"/>
    </location>
</feature>
<gene>
    <name evidence="9" type="ORF">FPRO_05108</name>
</gene>
<accession>A0A1L7VI01</accession>
<dbReference type="RefSeq" id="XP_031080801.1">
    <property type="nucleotide sequence ID" value="XM_031230689.1"/>
</dbReference>
<comment type="similarity">
    <text evidence="2">Belongs to the amino acid/polyamine transporter 2 family.</text>
</comment>
<comment type="subcellular location">
    <subcellularLocation>
        <location evidence="1">Membrane</location>
        <topology evidence="1">Multi-pass membrane protein</topology>
    </subcellularLocation>
</comment>
<feature type="region of interest" description="Disordered" evidence="6">
    <location>
        <begin position="469"/>
        <end position="494"/>
    </location>
</feature>
<evidence type="ECO:0000256" key="4">
    <source>
        <dbReference type="ARBA" id="ARBA00022989"/>
    </source>
</evidence>
<evidence type="ECO:0000313" key="9">
    <source>
        <dbReference type="EMBL" id="CZR40208.1"/>
    </source>
</evidence>
<dbReference type="PANTHER" id="PTHR22950">
    <property type="entry name" value="AMINO ACID TRANSPORTER"/>
    <property type="match status" value="1"/>
</dbReference>
<evidence type="ECO:0000256" key="6">
    <source>
        <dbReference type="SAM" id="MobiDB-lite"/>
    </source>
</evidence>
<proteinExistence type="inferred from homology"/>
<feature type="transmembrane region" description="Helical" evidence="7">
    <location>
        <begin position="139"/>
        <end position="161"/>
    </location>
</feature>
<feature type="domain" description="Amino acid transporter transmembrane" evidence="8">
    <location>
        <begin position="59"/>
        <end position="453"/>
    </location>
</feature>
<feature type="transmembrane region" description="Helical" evidence="7">
    <location>
        <begin position="431"/>
        <end position="453"/>
    </location>
</feature>
<feature type="transmembrane region" description="Helical" evidence="7">
    <location>
        <begin position="362"/>
        <end position="386"/>
    </location>
</feature>
<feature type="transmembrane region" description="Helical" evidence="7">
    <location>
        <begin position="198"/>
        <end position="220"/>
    </location>
</feature>
<sequence>MPSDDIAVVEEANNSNSQDENKTSLAASHWRRNTLVSEAIEDEVFGTVGEGGAGPNYRGLSWISTIAVMTKTQVGLGVLAIPKTFHTLGLIPGVFCLIAIGGMTSWSGYIVGTFKLKHKEVYTIDDAGKVMFGRVGREIFAVILMLNWVFVSASAMLGISVALNAVSDHALCTWAFVIFAAVSTGLLASIRTLGKIGWIAWVGIAGIMTAIFSVTIAVGVEKGNNPAVTEGNSTTFGLFKAPPFADGMAAVSSHIFAYAGVPAYFPIIAEMQDQEHYTSALIWSQSIMTAVYVVIGVVMYCFVGSEIASPALGSAGPVMKKVSYGFALPGLLVSAMIVTHLPAKYVFLRILRGSEHLHRNSLIHWGAWLGCIGGITILAYIIASAIPVFDPLVSLIGASFGVFLCFQPYGCMWLHDNWKLRRPSLRWKGKIAWSVFIIIIGAFLTIGGTHGSIEGLIFATRHGSGKAWSCADNSNPPPPPPPPPSNSTANTTSTTTPLLLSMTSSLYTLNT</sequence>
<feature type="transmembrane region" description="Helical" evidence="7">
    <location>
        <begin position="392"/>
        <end position="410"/>
    </location>
</feature>
<dbReference type="AlphaFoldDB" id="A0A1L7VI01"/>
<dbReference type="Proteomes" id="UP000183971">
    <property type="component" value="Unassembled WGS sequence"/>
</dbReference>
<dbReference type="GO" id="GO:0015179">
    <property type="term" value="F:L-amino acid transmembrane transporter activity"/>
    <property type="evidence" value="ECO:0007669"/>
    <property type="project" value="TreeGrafter"/>
</dbReference>
<feature type="transmembrane region" description="Helical" evidence="7">
    <location>
        <begin position="322"/>
        <end position="341"/>
    </location>
</feature>
<dbReference type="GO" id="GO:0016020">
    <property type="term" value="C:membrane"/>
    <property type="evidence" value="ECO:0007669"/>
    <property type="project" value="UniProtKB-SubCell"/>
</dbReference>
<comment type="caution">
    <text evidence="9">The sequence shown here is derived from an EMBL/GenBank/DDBJ whole genome shotgun (WGS) entry which is preliminary data.</text>
</comment>
<dbReference type="GeneID" id="42049989"/>
<evidence type="ECO:0000256" key="7">
    <source>
        <dbReference type="SAM" id="Phobius"/>
    </source>
</evidence>
<evidence type="ECO:0000313" key="10">
    <source>
        <dbReference type="Proteomes" id="UP000183971"/>
    </source>
</evidence>
<feature type="transmembrane region" description="Helical" evidence="7">
    <location>
        <begin position="173"/>
        <end position="191"/>
    </location>
</feature>
<dbReference type="Pfam" id="PF01490">
    <property type="entry name" value="Aa_trans"/>
    <property type="match status" value="1"/>
</dbReference>
<name>A0A1L7VI01_FUSPR</name>
<protein>
    <submittedName>
        <fullName evidence="9">Related to neutral amino acid permease</fullName>
    </submittedName>
</protein>
<evidence type="ECO:0000256" key="2">
    <source>
        <dbReference type="ARBA" id="ARBA00008066"/>
    </source>
</evidence>
<keyword evidence="4 7" id="KW-1133">Transmembrane helix</keyword>
<keyword evidence="5 7" id="KW-0472">Membrane</keyword>
<keyword evidence="10" id="KW-1185">Reference proteome</keyword>
<dbReference type="InterPro" id="IPR013057">
    <property type="entry name" value="AA_transpt_TM"/>
</dbReference>
<organism evidence="9 10">
    <name type="scientific">Fusarium proliferatum (strain ET1)</name>
    <name type="common">Orchid endophyte fungus</name>
    <dbReference type="NCBI Taxonomy" id="1227346"/>
    <lineage>
        <taxon>Eukaryota</taxon>
        <taxon>Fungi</taxon>
        <taxon>Dikarya</taxon>
        <taxon>Ascomycota</taxon>
        <taxon>Pezizomycotina</taxon>
        <taxon>Sordariomycetes</taxon>
        <taxon>Hypocreomycetidae</taxon>
        <taxon>Hypocreales</taxon>
        <taxon>Nectriaceae</taxon>
        <taxon>Fusarium</taxon>
        <taxon>Fusarium fujikuroi species complex</taxon>
    </lineage>
</organism>
<evidence type="ECO:0000256" key="1">
    <source>
        <dbReference type="ARBA" id="ARBA00004141"/>
    </source>
</evidence>
<evidence type="ECO:0000256" key="3">
    <source>
        <dbReference type="ARBA" id="ARBA00022692"/>
    </source>
</evidence>
<dbReference type="VEuPathDB" id="FungiDB:FPRO_05108"/>
<dbReference type="EMBL" id="FJOF01000004">
    <property type="protein sequence ID" value="CZR40208.1"/>
    <property type="molecule type" value="Genomic_DNA"/>
</dbReference>
<reference evidence="10" key="1">
    <citation type="journal article" date="2016" name="Genome Biol. Evol.">
        <title>Comparative 'omics' of the Fusarium fujikuroi species complex highlights differences in genetic potential and metabolite synthesis.</title>
        <authorList>
            <person name="Niehaus E.-M."/>
            <person name="Muensterkoetter M."/>
            <person name="Proctor R.H."/>
            <person name="Brown D.W."/>
            <person name="Sharon A."/>
            <person name="Idan Y."/>
            <person name="Oren-Young L."/>
            <person name="Sieber C.M."/>
            <person name="Novak O."/>
            <person name="Pencik A."/>
            <person name="Tarkowska D."/>
            <person name="Hromadova K."/>
            <person name="Freeman S."/>
            <person name="Maymon M."/>
            <person name="Elazar M."/>
            <person name="Youssef S.A."/>
            <person name="El-Shabrawy E.S.M."/>
            <person name="Shalaby A.B.A."/>
            <person name="Houterman P."/>
            <person name="Brock N.L."/>
            <person name="Burkhardt I."/>
            <person name="Tsavkelova E.A."/>
            <person name="Dickschat J.S."/>
            <person name="Galuszka P."/>
            <person name="Gueldener U."/>
            <person name="Tudzynski B."/>
        </authorList>
    </citation>
    <scope>NUCLEOTIDE SEQUENCE [LARGE SCALE GENOMIC DNA]</scope>
    <source>
        <strain evidence="10">ET1</strain>
    </source>
</reference>
<evidence type="ECO:0000259" key="8">
    <source>
        <dbReference type="Pfam" id="PF01490"/>
    </source>
</evidence>
<dbReference type="PANTHER" id="PTHR22950:SF683">
    <property type="entry name" value="AMINO ACID TRANSPORTER (EUROFUNG)"/>
    <property type="match status" value="1"/>
</dbReference>